<protein>
    <submittedName>
        <fullName evidence="10">DgyrCDS518</fullName>
    </submittedName>
</protein>
<feature type="compositionally biased region" description="Polar residues" evidence="8">
    <location>
        <begin position="2541"/>
        <end position="2551"/>
    </location>
</feature>
<dbReference type="GO" id="GO:0005516">
    <property type="term" value="F:calmodulin binding"/>
    <property type="evidence" value="ECO:0007669"/>
    <property type="project" value="UniProtKB-KW"/>
</dbReference>
<feature type="domain" description="UBR-type" evidence="9">
    <location>
        <begin position="1451"/>
        <end position="1520"/>
    </location>
</feature>
<dbReference type="Pfam" id="PF19423">
    <property type="entry name" value="E3_UBR4_N"/>
    <property type="match status" value="1"/>
</dbReference>
<feature type="compositionally biased region" description="Polar residues" evidence="8">
    <location>
        <begin position="2524"/>
        <end position="2533"/>
    </location>
</feature>
<keyword evidence="2" id="KW-0479">Metal-binding</keyword>
<dbReference type="PROSITE" id="PS52043">
    <property type="entry name" value="UBR4_E3"/>
    <property type="match status" value="1"/>
</dbReference>
<dbReference type="InterPro" id="IPR045189">
    <property type="entry name" value="UBR4-like"/>
</dbReference>
<organism evidence="10 11">
    <name type="scientific">Dimorphilus gyrociliatus</name>
    <dbReference type="NCBI Taxonomy" id="2664684"/>
    <lineage>
        <taxon>Eukaryota</taxon>
        <taxon>Metazoa</taxon>
        <taxon>Spiralia</taxon>
        <taxon>Lophotrochozoa</taxon>
        <taxon>Annelida</taxon>
        <taxon>Polychaeta</taxon>
        <taxon>Polychaeta incertae sedis</taxon>
        <taxon>Dinophilidae</taxon>
        <taxon>Dimorphilus</taxon>
    </lineage>
</organism>
<dbReference type="CDD" id="cd19680">
    <property type="entry name" value="UBR-box_UBR4"/>
    <property type="match status" value="1"/>
</dbReference>
<dbReference type="EMBL" id="CAJFCJ010000001">
    <property type="protein sequence ID" value="CAD5111184.1"/>
    <property type="molecule type" value="Genomic_DNA"/>
</dbReference>
<dbReference type="InterPro" id="IPR056530">
    <property type="entry name" value="UBR4-like_dom"/>
</dbReference>
<comment type="similarity">
    <text evidence="1 7">Belongs to the UBR4 family.</text>
</comment>
<proteinExistence type="inferred from homology"/>
<accession>A0A7I8V6E6</accession>
<dbReference type="InterPro" id="IPR003126">
    <property type="entry name" value="Znf_UBR"/>
</dbReference>
<dbReference type="OrthoDB" id="30336at2759"/>
<keyword evidence="5" id="KW-0112">Calmodulin-binding</keyword>
<evidence type="ECO:0000256" key="4">
    <source>
        <dbReference type="ARBA" id="ARBA00022833"/>
    </source>
</evidence>
<evidence type="ECO:0000256" key="3">
    <source>
        <dbReference type="ARBA" id="ARBA00022771"/>
    </source>
</evidence>
<feature type="zinc finger region" description="UBR-type" evidence="6">
    <location>
        <begin position="1451"/>
        <end position="1520"/>
    </location>
</feature>
<name>A0A7I8V6E6_9ANNE</name>
<dbReference type="PANTHER" id="PTHR21725:SF1">
    <property type="entry name" value="E3 UBIQUITIN-PROTEIN LIGASE UBR4"/>
    <property type="match status" value="1"/>
</dbReference>
<evidence type="ECO:0000313" key="10">
    <source>
        <dbReference type="EMBL" id="CAD5111184.1"/>
    </source>
</evidence>
<dbReference type="GO" id="GO:0008270">
    <property type="term" value="F:zinc ion binding"/>
    <property type="evidence" value="ECO:0007669"/>
    <property type="project" value="UniProtKB-KW"/>
</dbReference>
<feature type="region of interest" description="UBR4 E3 catalytic module" evidence="7">
    <location>
        <begin position="4201"/>
        <end position="4669"/>
    </location>
</feature>
<comment type="caution">
    <text evidence="10">The sequence shown here is derived from an EMBL/GenBank/DDBJ whole genome shotgun (WGS) entry which is preliminary data.</text>
</comment>
<dbReference type="Proteomes" id="UP000549394">
    <property type="component" value="Unassembled WGS sequence"/>
</dbReference>
<feature type="region of interest" description="Disordered" evidence="8">
    <location>
        <begin position="2579"/>
        <end position="2598"/>
    </location>
</feature>
<dbReference type="Pfam" id="PF24079">
    <property type="entry name" value="UBR4"/>
    <property type="match status" value="1"/>
</dbReference>
<dbReference type="Pfam" id="PF13764">
    <property type="entry name" value="E3_UbLigase_R4"/>
    <property type="match status" value="1"/>
</dbReference>
<evidence type="ECO:0000313" key="11">
    <source>
        <dbReference type="Proteomes" id="UP000549394"/>
    </source>
</evidence>
<dbReference type="InterPro" id="IPR045841">
    <property type="entry name" value="E3_UBR4_N"/>
</dbReference>
<gene>
    <name evidence="10" type="ORF">DGYR_LOCUS508</name>
</gene>
<dbReference type="PROSITE" id="PS51157">
    <property type="entry name" value="ZF_UBR"/>
    <property type="match status" value="1"/>
</dbReference>
<evidence type="ECO:0000256" key="1">
    <source>
        <dbReference type="ARBA" id="ARBA00009970"/>
    </source>
</evidence>
<dbReference type="SMART" id="SM00396">
    <property type="entry name" value="ZnF_UBR1"/>
    <property type="match status" value="1"/>
</dbReference>
<keyword evidence="11" id="KW-1185">Reference proteome</keyword>
<evidence type="ECO:0000256" key="8">
    <source>
        <dbReference type="SAM" id="MobiDB-lite"/>
    </source>
</evidence>
<dbReference type="Pfam" id="PF02207">
    <property type="entry name" value="zf-UBR"/>
    <property type="match status" value="1"/>
</dbReference>
<evidence type="ECO:0000259" key="9">
    <source>
        <dbReference type="PROSITE" id="PS51157"/>
    </source>
</evidence>
<dbReference type="InterPro" id="IPR047509">
    <property type="entry name" value="UBR4-like_UBR-box"/>
</dbReference>
<sequence>MASDTQENDTGDSFMSSLFDNSLSEDDKISNLTKLLRILNYSKKASKENHVLLVSLLPVTAHHLSSLNAKTLTNKVIALCREVIDLLLLKIEESKEINITLCSLVTCLTKFCLGDEVLQAEDVAKHLKLLEQHKIPNINESEDLTIERLHQKNNVFDFMTSSTFYSSHSTSNLQLSDKCLSILKSKNGITRLINLCSKITFKINKPNFINELSLLHSVYREELLCGLSTVDVIVKTVVSCLESLADYDKYNICVFQYTLDIFDQVCQWLKSGNSYNHTVLQNLYLIAAHYISVFIEKELGKTEDSTGSKQKCERDMIMIMSGKELVVILNFLFSELSGSKLSDILKDHKDTPIKALLALNFSSLDRIKKINSSVKTLPLLIRLLNYCYTIACSVKDTVISNTNENNDKQVDGEEMDLASLNSLEEEIEKESILGKWMQTLMYPEIEFDILSVDGSDDFDGDELVKKNLLELESTPPAPFLSLGAKILNLIFTSMLSEVASPELRRIFVDDFNGSEMEVISNITSTFDSNFDLLIDFEPAGYFSSMLVKFNHFLIASKLLSEEKEKAILEYLHVYPSKQAIWKLNVNRRVLNVLFQVILLKQQEERLTNTPTKSYEIIINIWNKVLSTLVENTIHPPSKSENQDDLNVEQAQFLVFMFHSLDPIHRKTILSQLLECLIKISSFTIVGAEAVLPLSRLLILANNLLLYFYTPSDDLLEHVQHNLFESFNCKESYILFTFYENLDDRKPSKFYWLSKKDFSLTTNLSRWPRMDGLARTFITTNKKGIDYEVFYRSMTKIFDDVISCSNANGSLELYSIRYALSILWQMFDYLPPSEEFLKHISHSPIDKKKPYSKMVVTRLQNANYREALSEIVTKQGTSGRGEKVVETAFNNCCRIERNVEEILNVLKNAEEISLSSMADLNTSLAKGYALLDTWIQDRTSSRDSESKTPNEIASELILPFCKAIEFYSGAVRERLVNKLISKNKYSEEVEPLLKIIISMTSTQAPICLCTKYLPANTQNIIAKWAEVHSFPNCTSWNEKKDDGDQTTSYLNNVFLTTVQEMTTFPASVNNCVKYVLSTLLQFFNRLVEWCEKVPAQVSMYIFPLLFDASAQYVSEYVESIVHKAVGNNDSEQFKKMSLQTAVNNSYRLALTPSLSEERVLAQSGKHSIFENVVKDEIYVECMKLLELCIEKPDSGIPAISEILRYYEEKQSIVEILLTSASEWRPVAYRKKVLSFFSSLFGLLSSTEEAYYLQSVILCDKLSNIKDIDDKLIHYWLWNMVKIPSHSDSSEEICVTEIRGLLHKLVATMASLDKSAIDSMIAETLLTHLLIISEQLLYENKTVAFGELFVVMLSLATACKKHELLCQKSLQFLEICEKYLNERKVLEKLLCSEENGKLTTMLECISYVLTYIKQIFSCDRVQDQEESDSESCLDEEFGHELAPSEGSDGEDDELCTYTVTQKEFMNQHWYHCYTCNMVDNIGVCTVCAKVCHKGHELAYAKCGSFFCDCGAKEDNSCQALTKRTSTYTTDTMLLTSTGSHPAESKWEAKDKSFASKVNNCLEGVDKTNLISIIGKSSVVENTVRLLSSVIPLLSHSFEVSPSVANIARKHLSDLHTIVRKVEITDSLINSTVVSQDGCLENVKSQYNGDQAQQIRQLISNSTIRRVATCGIPIKKKHYLAISHDKCKLTMFQLSSALKQLEANKSKVTLTRTSSTTLPFAILSFTTNPCNEEVIAVCGLKDCHVLSLTNIAKVREHLALHPSLDAGNYVVKVIWLPASKSSLALITGDFIKIFNLSNDIISPNYYFVVPAGKIKDATFIVTEHGAQYIAIMASTGYVYTQILDETAQNGAFFVTNVIDIKHVDIKTEANGTISGGGGSVYYSHLLQLLFFSFLSGKTFYSPLRQDLGKATNICSLTLQKNVSSSAKQKQALVNWSETIDHPGLLTAYSQHLNIPIVIMVSPNGIFAQEVKTSKSKILDVSLISHPIMNVNDKRRTTLMILCEDGNLKMQSINMETTNFWLNPQVRNPMSAYRPVHRKKIASNRNSGIKNAGQSFPIDFFENCQATNDFEVGGQDLLQVYNASQAKNRLISPGTYVVCANPNGFKIEITNTSTSHVPVGIRIQVGSQSVNRIPSSIDVFGRSVPVNTTRSNRWYDIPFSKEESTTAVRSFSIFFAPSSDPDGVIIIDSIKVHVCSKESFGWSGNETENVGQSSMDEQGVNMSQATDQSIASSRTERLIAGALQFLDSSLKLWKNDKRQILLDLCTNIITLPTSKILEQSASGLLASLHNSRTAYHIHKDDCQLQYVMNMFGSSTSMDSDTFQRLLVIIRSIAVARPYNLTKFCEKQLTKSLSAGPSRSDVTLVENTSKDEENKETLQSLLDNISDTDEHILMKISGIFWKLHGSRPLARNVAPVGLPGLQNTDLTVMAMIDIIDAFCKSGESEIIQLSSRLYAKFLLSPFPNVAFPARMALNRLFKPSLKRVRKDTSPARCSTPAKLPTDDMMSQLESADDETTMVELAIALSLQSEQYSDNSTPNSDDEVGSNAATDGSTLRTSPVEVASVAGSESGGSIIDSISGGARSETSSIVSAVPPSAGEDENNPSMKSLLLDKLTDYIPFLENGLQSIPFLQVIFTLAASMDGNEGNDRAVLDRLISVVVDSIRKTPCETLVERSQHNEVVLLFFRFISVCISYKGVLKSSKVSKNKPADWLQAINSLTSSVITQSNLFEVFEKILKLMLERHWNNAGDAWHSSGEILKVSTMQLPDMTPFFTKPYVKSHSTDVFSSYPKLLTEFVIRIVYQMKKQVDVHEGNPESMSSWNALLCDFLMLSQLDSSVRKQIRKLLLAFAQSKEKYRKIRDEHCLNAYMSGVENLFKDMGVKQLDDGEEMPLSYNMLLKVIEKLKLCLDIANQRSSNWQQYCMKNTNTLPFLVWCSVSLHSAVAPTCLSLLQCALTSQEGEEQIAEHLIPFLAPLISSNLIRKLMLDSNVTGVRWQVHALVLLLWKHLNGEDQRILLDRMWSLWNDLKEYGEKAAQFVDLLGYFSLRTPNLKTSTIAKYVQSAVDVMKEQNDAMNSHPNATFYSHLSNLIQPLVDNDIGYYLENEPCLVCNTPEIAFSNAKLSTLKVDTKFTANTQLVKLVSTHMIHKISFKLTDVKRMKMIRTLNIYYNNRPVNAIVELKNKRELWQKVSKVSLSAGQAEAKVDLPLPITACNLMFEYADFHEKSISTGDTLQCPRCSATVASSPGVCGNCGENVFQCHKCRAINYDEKDPFLCVACGFCKYAKVDISLYARTTCDVGSIESEDDKAKALNSISNLLEKADKLYKDLMGNKPTLETLLLKVVDCDIATGEGGENAAVSTLIHQVANKYNVDCRNTFEDLSKCIEKIVASRKELVEYTKGGQLVEDSKKSKNCYGCSNATLSHCITLLTALCSKENIRAQLAQPQFFKLLLNVNLPKGTINNRGKVRKLICALIRNDEKATNIVNTLILKRITNSIAQYKKVPFLFGNGVRHCILVLAASLSDVSDKAWPLRVRTLLQILLLSNRIQTACVVHYVTLPCVRILKSLLGEKRKSKTAALPIVNANLFLESASVDWVKNPSDKYFVVQKYVNIWRSKISKRDSWVKKAILCKSNRSLRVVTCQLIGQISLNESQRTKSLLPMLISYLESIEGSNGCELIILCKKLIEEERWRHYAVVNCDLIPKLCELINIQVNRLMELEQSTFDCDVAGGSCLYSLTCLLTSLVNDEWIKQSKKSVLLAVVLNAFLSLKKMIVQRTKLLDDTQSKFLEALEQLTSGTEKEKKDFMSVCINTVTRFPKEDLTTPVFIFERVANMIKPEEEDDSEILLNLEKDAQQEDFLQGRMLGNPYSTKTPNIGPLMRDVKNKICTDCELVALLEDDTGMELLVCNKIIALDLSVKDVWRKVWVPQQGDSVAMRVVYRMRGLLGDATEDMINSLTSSNGEEKDDEEVFALASVLAENCNGLDVMLDRLAAIENLTTGRNLMTVLFKLFTYCVKIRICRLALLDKSTIPFMLTALNVCLKGECESLAISVLSIMEAVLQEASAQSPQKYADFTKRQGADTSQLLLLLEHMHSPLVRASSNLLQALMKVVPFLAFGHSEKMIALAEYFEPFLIYDQFDKEHSTTDVMHVDCFAQVVNGIEANANGEMLKDLLLEKGFVDCCIKYLKDHSPPIVTYLATDQDDWKDMIKKPALPYVLRILNGLVKGHLPSASRVSELVNVLHKLEQVSSDGNIGTLAENLLDSIRVHTSLKKVVEDFRLKTKAEKKRKALAMRNKHLDSLGMKTNEKGQVKADVKSKWLEAEIQEETGMVCCICREGYKNQPNKVLAIYTFTRRTQLDEFEAKSRKSAGYSTLTHMNVVHVDCHVAAVRHSRSRDEWESALLHNSNSKCNGLLPLWGPDVQESSFASNLAKHNTYIQDCTGIRDATVTHTLHDLKYLLFSLALSRTLTGESGGGGRQSNLQLVPHIMHMALYVLNTTRIVTKELEGLIGHIQTPGSARWLQYAYEVDNALFWTILALHLFDDGTWKKYRLSLLKHLIVMSHARNVLGEPENGKVPNLVLPDLSPCPFEVYKPYVIFWCIVDAHYKVLFDRVKSDLAHWPADLALFIRRNDLTEQSDKLLVIYEKEMLSAQSFDQLFELSGLKDEIKNPYAFITEALAPLPTK</sequence>
<evidence type="ECO:0000256" key="6">
    <source>
        <dbReference type="PROSITE-ProRule" id="PRU00508"/>
    </source>
</evidence>
<evidence type="ECO:0000256" key="5">
    <source>
        <dbReference type="ARBA" id="ARBA00022860"/>
    </source>
</evidence>
<reference evidence="10 11" key="1">
    <citation type="submission" date="2020-08" db="EMBL/GenBank/DDBJ databases">
        <authorList>
            <person name="Hejnol A."/>
        </authorList>
    </citation>
    <scope>NUCLEOTIDE SEQUENCE [LARGE SCALE GENOMIC DNA]</scope>
</reference>
<dbReference type="PANTHER" id="PTHR21725">
    <property type="entry name" value="E3 UBIQUITIN-PROTEIN LIGASE UBR4"/>
    <property type="match status" value="1"/>
</dbReference>
<evidence type="ECO:0000256" key="2">
    <source>
        <dbReference type="ARBA" id="ARBA00022723"/>
    </source>
</evidence>
<dbReference type="InterPro" id="IPR025704">
    <property type="entry name" value="E3_Ub_ligase_UBR4_C"/>
</dbReference>
<keyword evidence="3 7" id="KW-0863">Zinc-finger</keyword>
<feature type="region of interest" description="Disordered" evidence="8">
    <location>
        <begin position="2524"/>
        <end position="2561"/>
    </location>
</feature>
<keyword evidence="4" id="KW-0862">Zinc</keyword>
<evidence type="ECO:0000256" key="7">
    <source>
        <dbReference type="PROSITE-ProRule" id="PRU01388"/>
    </source>
</evidence>